<dbReference type="InterPro" id="IPR010985">
    <property type="entry name" value="Ribbon_hlx_hlx"/>
</dbReference>
<evidence type="ECO:0000313" key="2">
    <source>
        <dbReference type="EMBL" id="EYD76781.1"/>
    </source>
</evidence>
<keyword evidence="3" id="KW-1185">Reference proteome</keyword>
<sequence>MSDDSQAPRIAPFGLRMPPDLKDRVARAAEANSRSMNAEIVAALLEKYPPPPEHGFWFVLMTDELGIDPNHVTVADLERIKAWLERELKTVPIYANPATSEPEKD</sequence>
<dbReference type="GO" id="GO:0006355">
    <property type="term" value="P:regulation of DNA-templated transcription"/>
    <property type="evidence" value="ECO:0007669"/>
    <property type="project" value="InterPro"/>
</dbReference>
<dbReference type="EMBL" id="AOSK01000041">
    <property type="protein sequence ID" value="EYD76781.1"/>
    <property type="molecule type" value="Genomic_DNA"/>
</dbReference>
<dbReference type="OrthoDB" id="6890552at2"/>
<dbReference type="Proteomes" id="UP000019666">
    <property type="component" value="Unassembled WGS sequence"/>
</dbReference>
<dbReference type="RefSeq" id="WP_037277307.1">
    <property type="nucleotide sequence ID" value="NZ_KK088521.1"/>
</dbReference>
<feature type="domain" description="Arc-like DNA binding" evidence="1">
    <location>
        <begin position="13"/>
        <end position="44"/>
    </location>
</feature>
<proteinExistence type="predicted"/>
<comment type="caution">
    <text evidence="2">The sequence shown here is derived from an EMBL/GenBank/DDBJ whole genome shotgun (WGS) entry which is preliminary data.</text>
</comment>
<dbReference type="GO" id="GO:0003677">
    <property type="term" value="F:DNA binding"/>
    <property type="evidence" value="ECO:0007669"/>
    <property type="project" value="InterPro"/>
</dbReference>
<name>A0A017HQW8_9RHOB</name>
<dbReference type="InterPro" id="IPR005569">
    <property type="entry name" value="Arc_DNA-bd_dom"/>
</dbReference>
<dbReference type="HOGENOM" id="CLU_2234587_0_0_5"/>
<organism evidence="2 3">
    <name type="scientific">Rubellimicrobium mesophilum DSM 19309</name>
    <dbReference type="NCBI Taxonomy" id="442562"/>
    <lineage>
        <taxon>Bacteria</taxon>
        <taxon>Pseudomonadati</taxon>
        <taxon>Pseudomonadota</taxon>
        <taxon>Alphaproteobacteria</taxon>
        <taxon>Rhodobacterales</taxon>
        <taxon>Roseobacteraceae</taxon>
        <taxon>Rubellimicrobium</taxon>
    </lineage>
</organism>
<evidence type="ECO:0000313" key="3">
    <source>
        <dbReference type="Proteomes" id="UP000019666"/>
    </source>
</evidence>
<dbReference type="InterPro" id="IPR013321">
    <property type="entry name" value="Arc_rbn_hlx_hlx"/>
</dbReference>
<dbReference type="Gene3D" id="1.10.1220.10">
    <property type="entry name" value="Met repressor-like"/>
    <property type="match status" value="1"/>
</dbReference>
<accession>A0A017HQW8</accession>
<evidence type="ECO:0000259" key="1">
    <source>
        <dbReference type="Pfam" id="PF03869"/>
    </source>
</evidence>
<dbReference type="STRING" id="442562.Rumeso_01739"/>
<dbReference type="SUPFAM" id="SSF47598">
    <property type="entry name" value="Ribbon-helix-helix"/>
    <property type="match status" value="1"/>
</dbReference>
<dbReference type="Pfam" id="PF03869">
    <property type="entry name" value="Arc"/>
    <property type="match status" value="1"/>
</dbReference>
<gene>
    <name evidence="2" type="ORF">Rumeso_01739</name>
</gene>
<dbReference type="AlphaFoldDB" id="A0A017HQW8"/>
<reference evidence="2 3" key="1">
    <citation type="submission" date="2013-02" db="EMBL/GenBank/DDBJ databases">
        <authorList>
            <person name="Fiebig A."/>
            <person name="Goeker M."/>
            <person name="Klenk H.-P.P."/>
        </authorList>
    </citation>
    <scope>NUCLEOTIDE SEQUENCE [LARGE SCALE GENOMIC DNA]</scope>
    <source>
        <strain evidence="2 3">DSM 19309</strain>
    </source>
</reference>
<protein>
    <submittedName>
        <fullName evidence="2">Arc domain protein DNA binding protein domain protein</fullName>
    </submittedName>
</protein>